<organism evidence="1">
    <name type="scientific">Arundo donax</name>
    <name type="common">Giant reed</name>
    <name type="synonym">Donax arundinaceus</name>
    <dbReference type="NCBI Taxonomy" id="35708"/>
    <lineage>
        <taxon>Eukaryota</taxon>
        <taxon>Viridiplantae</taxon>
        <taxon>Streptophyta</taxon>
        <taxon>Embryophyta</taxon>
        <taxon>Tracheophyta</taxon>
        <taxon>Spermatophyta</taxon>
        <taxon>Magnoliopsida</taxon>
        <taxon>Liliopsida</taxon>
        <taxon>Poales</taxon>
        <taxon>Poaceae</taxon>
        <taxon>PACMAD clade</taxon>
        <taxon>Arundinoideae</taxon>
        <taxon>Arundineae</taxon>
        <taxon>Arundo</taxon>
    </lineage>
</organism>
<reference evidence="1" key="1">
    <citation type="submission" date="2014-09" db="EMBL/GenBank/DDBJ databases">
        <authorList>
            <person name="Magalhaes I.L.F."/>
            <person name="Oliveira U."/>
            <person name="Santos F.R."/>
            <person name="Vidigal T.H.D.A."/>
            <person name="Brescovit A.D."/>
            <person name="Santos A.J."/>
        </authorList>
    </citation>
    <scope>NUCLEOTIDE SEQUENCE</scope>
    <source>
        <tissue evidence="1">Shoot tissue taken approximately 20 cm above the soil surface</tissue>
    </source>
</reference>
<evidence type="ECO:0000313" key="1">
    <source>
        <dbReference type="EMBL" id="JAD28218.1"/>
    </source>
</evidence>
<reference evidence="1" key="2">
    <citation type="journal article" date="2015" name="Data Brief">
        <title>Shoot transcriptome of the giant reed, Arundo donax.</title>
        <authorList>
            <person name="Barrero R.A."/>
            <person name="Guerrero F.D."/>
            <person name="Moolhuijzen P."/>
            <person name="Goolsby J.A."/>
            <person name="Tidwell J."/>
            <person name="Bellgard S.E."/>
            <person name="Bellgard M.I."/>
        </authorList>
    </citation>
    <scope>NUCLEOTIDE SEQUENCE</scope>
    <source>
        <tissue evidence="1">Shoot tissue taken approximately 20 cm above the soil surface</tissue>
    </source>
</reference>
<dbReference type="EMBL" id="GBRH01269677">
    <property type="protein sequence ID" value="JAD28218.1"/>
    <property type="molecule type" value="Transcribed_RNA"/>
</dbReference>
<proteinExistence type="predicted"/>
<sequence length="29" mass="3340">MVVALYDTGRATLVCYPFRHHVPWSLPLP</sequence>
<dbReference type="AlphaFoldDB" id="A0A0A8YRD0"/>
<protein>
    <submittedName>
        <fullName evidence="1">Uncharacterized protein</fullName>
    </submittedName>
</protein>
<name>A0A0A8YRD0_ARUDO</name>
<accession>A0A0A8YRD0</accession>